<dbReference type="Pfam" id="PF02365">
    <property type="entry name" value="NAM"/>
    <property type="match status" value="1"/>
</dbReference>
<dbReference type="GO" id="GO:0003677">
    <property type="term" value="F:DNA binding"/>
    <property type="evidence" value="ECO:0007669"/>
    <property type="project" value="UniProtKB-KW"/>
</dbReference>
<dbReference type="AlphaFoldDB" id="A0ABD2UFB1"/>
<name>A0ABD2UFB1_9SOLN</name>
<feature type="domain" description="NAC" evidence="7">
    <location>
        <begin position="6"/>
        <end position="156"/>
    </location>
</feature>
<accession>A0ABD2UFB1</accession>
<evidence type="ECO:0000256" key="4">
    <source>
        <dbReference type="ARBA" id="ARBA00023163"/>
    </source>
</evidence>
<dbReference type="SUPFAM" id="SSF101941">
    <property type="entry name" value="NAC domain"/>
    <property type="match status" value="1"/>
</dbReference>
<evidence type="ECO:0000313" key="9">
    <source>
        <dbReference type="Proteomes" id="UP001627284"/>
    </source>
</evidence>
<keyword evidence="9" id="KW-1185">Reference proteome</keyword>
<evidence type="ECO:0000313" key="8">
    <source>
        <dbReference type="EMBL" id="KAL3366303.1"/>
    </source>
</evidence>
<evidence type="ECO:0000256" key="1">
    <source>
        <dbReference type="ARBA" id="ARBA00004123"/>
    </source>
</evidence>
<keyword evidence="5" id="KW-0539">Nucleus</keyword>
<proteinExistence type="predicted"/>
<gene>
    <name evidence="8" type="ORF">AABB24_011129</name>
</gene>
<keyword evidence="4" id="KW-0804">Transcription</keyword>
<evidence type="ECO:0000256" key="3">
    <source>
        <dbReference type="ARBA" id="ARBA00023125"/>
    </source>
</evidence>
<protein>
    <recommendedName>
        <fullName evidence="7">NAC domain-containing protein</fullName>
    </recommendedName>
</protein>
<evidence type="ECO:0000256" key="2">
    <source>
        <dbReference type="ARBA" id="ARBA00023015"/>
    </source>
</evidence>
<feature type="non-terminal residue" evidence="8">
    <location>
        <position position="1"/>
    </location>
</feature>
<keyword evidence="2" id="KW-0805">Transcription regulation</keyword>
<dbReference type="PROSITE" id="PS51005">
    <property type="entry name" value="NAC"/>
    <property type="match status" value="1"/>
</dbReference>
<dbReference type="EMBL" id="JBJKTR010000006">
    <property type="protein sequence ID" value="KAL3366303.1"/>
    <property type="molecule type" value="Genomic_DNA"/>
</dbReference>
<keyword evidence="3" id="KW-0238">DNA-binding</keyword>
<reference evidence="8 9" key="1">
    <citation type="submission" date="2024-05" db="EMBL/GenBank/DDBJ databases">
        <title>De novo assembly of an allotetraploid wild potato.</title>
        <authorList>
            <person name="Hosaka A.J."/>
        </authorList>
    </citation>
    <scope>NUCLEOTIDE SEQUENCE [LARGE SCALE GENOMIC DNA]</scope>
    <source>
        <tissue evidence="8">Young leaves</tissue>
    </source>
</reference>
<feature type="compositionally biased region" description="Polar residues" evidence="6">
    <location>
        <begin position="206"/>
        <end position="219"/>
    </location>
</feature>
<organism evidence="8 9">
    <name type="scientific">Solanum stoloniferum</name>
    <dbReference type="NCBI Taxonomy" id="62892"/>
    <lineage>
        <taxon>Eukaryota</taxon>
        <taxon>Viridiplantae</taxon>
        <taxon>Streptophyta</taxon>
        <taxon>Embryophyta</taxon>
        <taxon>Tracheophyta</taxon>
        <taxon>Spermatophyta</taxon>
        <taxon>Magnoliopsida</taxon>
        <taxon>eudicotyledons</taxon>
        <taxon>Gunneridae</taxon>
        <taxon>Pentapetalae</taxon>
        <taxon>asterids</taxon>
        <taxon>lamiids</taxon>
        <taxon>Solanales</taxon>
        <taxon>Solanaceae</taxon>
        <taxon>Solanoideae</taxon>
        <taxon>Solaneae</taxon>
        <taxon>Solanum</taxon>
    </lineage>
</organism>
<evidence type="ECO:0000256" key="6">
    <source>
        <dbReference type="SAM" id="MobiDB-lite"/>
    </source>
</evidence>
<dbReference type="GO" id="GO:0005634">
    <property type="term" value="C:nucleus"/>
    <property type="evidence" value="ECO:0007669"/>
    <property type="project" value="UniProtKB-SubCell"/>
</dbReference>
<feature type="compositionally biased region" description="Basic and acidic residues" evidence="6">
    <location>
        <begin position="220"/>
        <end position="231"/>
    </location>
</feature>
<dbReference type="Proteomes" id="UP001627284">
    <property type="component" value="Unassembled WGS sequence"/>
</dbReference>
<feature type="region of interest" description="Disordered" evidence="6">
    <location>
        <begin position="204"/>
        <end position="231"/>
    </location>
</feature>
<sequence length="272" mass="31929">LESMSKPMGIRFHPTDTELINYLKKFFRGELSLNQQCPIQFADIYGDQPPWEIFGANSEEKFRYFITPLKKRKTEYKRFSRISTKGTWKGQTGEHLIRRNRTAPVVGFKRNFKFETSECGQDKTWLMVEYHVADSFFKENNHILKEDFVVCRIKKKMNKEKNADHVMEEQDGDVAGIIDPMLLEPNHNNDYSTTEDQVRVCDEQEATTSSLHGDQNSTTMEKRETTLEVEEGHGVDDIRSNKFQEEMYRTFEDIPVDIPDDWLQNSHVLQDI</sequence>
<evidence type="ECO:0000256" key="5">
    <source>
        <dbReference type="ARBA" id="ARBA00023242"/>
    </source>
</evidence>
<dbReference type="PANTHER" id="PTHR31989">
    <property type="entry name" value="NAC DOMAIN-CONTAINING PROTEIN 82-RELATED"/>
    <property type="match status" value="1"/>
</dbReference>
<dbReference type="InterPro" id="IPR036093">
    <property type="entry name" value="NAC_dom_sf"/>
</dbReference>
<evidence type="ECO:0000259" key="7">
    <source>
        <dbReference type="PROSITE" id="PS51005"/>
    </source>
</evidence>
<dbReference type="Gene3D" id="2.170.150.80">
    <property type="entry name" value="NAC domain"/>
    <property type="match status" value="1"/>
</dbReference>
<comment type="subcellular location">
    <subcellularLocation>
        <location evidence="1">Nucleus</location>
    </subcellularLocation>
</comment>
<comment type="caution">
    <text evidence="8">The sequence shown here is derived from an EMBL/GenBank/DDBJ whole genome shotgun (WGS) entry which is preliminary data.</text>
</comment>
<dbReference type="InterPro" id="IPR003441">
    <property type="entry name" value="NAC-dom"/>
</dbReference>